<feature type="region of interest" description="Disordered" evidence="1">
    <location>
        <begin position="318"/>
        <end position="345"/>
    </location>
</feature>
<name>A0A8J2WX49_9STRA</name>
<comment type="caution">
    <text evidence="2">The sequence shown here is derived from an EMBL/GenBank/DDBJ whole genome shotgun (WGS) entry which is preliminary data.</text>
</comment>
<feature type="compositionally biased region" description="Acidic residues" evidence="1">
    <location>
        <begin position="334"/>
        <end position="345"/>
    </location>
</feature>
<accession>A0A8J2WX49</accession>
<organism evidence="2 3">
    <name type="scientific">Pelagomonas calceolata</name>
    <dbReference type="NCBI Taxonomy" id="35677"/>
    <lineage>
        <taxon>Eukaryota</taxon>
        <taxon>Sar</taxon>
        <taxon>Stramenopiles</taxon>
        <taxon>Ochrophyta</taxon>
        <taxon>Pelagophyceae</taxon>
        <taxon>Pelagomonadales</taxon>
        <taxon>Pelagomonadaceae</taxon>
        <taxon>Pelagomonas</taxon>
    </lineage>
</organism>
<dbReference type="EMBL" id="CAKKNE010000001">
    <property type="protein sequence ID" value="CAH0365021.1"/>
    <property type="molecule type" value="Genomic_DNA"/>
</dbReference>
<protein>
    <submittedName>
        <fullName evidence="2">Uncharacterized protein</fullName>
    </submittedName>
</protein>
<evidence type="ECO:0000313" key="2">
    <source>
        <dbReference type="EMBL" id="CAH0365021.1"/>
    </source>
</evidence>
<gene>
    <name evidence="2" type="ORF">PECAL_1P14230</name>
</gene>
<reference evidence="2" key="1">
    <citation type="submission" date="2021-11" db="EMBL/GenBank/DDBJ databases">
        <authorList>
            <consortium name="Genoscope - CEA"/>
            <person name="William W."/>
        </authorList>
    </citation>
    <scope>NUCLEOTIDE SEQUENCE</scope>
</reference>
<feature type="compositionally biased region" description="Pro residues" evidence="1">
    <location>
        <begin position="322"/>
        <end position="332"/>
    </location>
</feature>
<evidence type="ECO:0000256" key="1">
    <source>
        <dbReference type="SAM" id="MobiDB-lite"/>
    </source>
</evidence>
<evidence type="ECO:0000313" key="3">
    <source>
        <dbReference type="Proteomes" id="UP000789595"/>
    </source>
</evidence>
<sequence>MLLAPREKAQLQSRREALRRLEEDFFGGKTTRQVQQTWRVSSQNYRAPKQDSFEAAARRAKALARLGIADADCEKRETRLTLWPAYKDLSDGDVLCTIQQPSNGTWRSVAQAEHLRRRLLLRVKALAVCGLELHSVRVQLVEPPSPARTASVELDDGTIHTTKPTQAETIDRPVAVQVCGVFGGHLYVDRLDGARVGDSLCGWLAARGAPLASIDEEALLEVEKEADSITRRSDARKCLKAVRALCGHRSEMRFDELREAFLYAPTDVLDPFKAGPWEDVFGGGAVISLAQLKRGLHRLLKCRRRGVGLEAPPLSVVGPPIFGGPPPAPPPADDAADDGGGVDDAEVEAHADEYADDAFDEDPSEKPGSYADDFFEVEAPAG</sequence>
<dbReference type="Proteomes" id="UP000789595">
    <property type="component" value="Unassembled WGS sequence"/>
</dbReference>
<keyword evidence="3" id="KW-1185">Reference proteome</keyword>
<proteinExistence type="predicted"/>
<dbReference type="AlphaFoldDB" id="A0A8J2WX49"/>